<dbReference type="Proteomes" id="UP001237642">
    <property type="component" value="Unassembled WGS sequence"/>
</dbReference>
<evidence type="ECO:0000256" key="10">
    <source>
        <dbReference type="ARBA" id="ARBA00023033"/>
    </source>
</evidence>
<dbReference type="Gene3D" id="1.10.630.10">
    <property type="entry name" value="Cytochrome P450"/>
    <property type="match status" value="1"/>
</dbReference>
<comment type="pathway">
    <text evidence="13">Plant hormone degradation; abscisic acid degradation.</text>
</comment>
<dbReference type="GO" id="GO:0020037">
    <property type="term" value="F:heme binding"/>
    <property type="evidence" value="ECO:0007669"/>
    <property type="project" value="InterPro"/>
</dbReference>
<dbReference type="FunFam" id="1.10.630.10:FF:000014">
    <property type="entry name" value="Abscisic acid 8"/>
    <property type="match status" value="1"/>
</dbReference>
<evidence type="ECO:0000256" key="7">
    <source>
        <dbReference type="ARBA" id="ARBA00022989"/>
    </source>
</evidence>
<keyword evidence="11 17" id="KW-0472">Membrane</keyword>
<evidence type="ECO:0000256" key="3">
    <source>
        <dbReference type="ARBA" id="ARBA00010617"/>
    </source>
</evidence>
<comment type="caution">
    <text evidence="18">The sequence shown here is derived from an EMBL/GenBank/DDBJ whole genome shotgun (WGS) entry which is preliminary data.</text>
</comment>
<evidence type="ECO:0000256" key="16">
    <source>
        <dbReference type="RuleBase" id="RU000461"/>
    </source>
</evidence>
<comment type="catalytic activity">
    <reaction evidence="12">
        <text>2-cis-(+)-abscisate + reduced [NADPH--hemoprotein reductase] + O2 = (+)-8'-hydroxyabscisate + oxidized [NADPH--hemoprotein reductase] + H2O + H(+)</text>
        <dbReference type="Rhea" id="RHEA:12897"/>
        <dbReference type="Rhea" id="RHEA-COMP:11964"/>
        <dbReference type="Rhea" id="RHEA-COMP:11965"/>
        <dbReference type="ChEBI" id="CHEBI:15377"/>
        <dbReference type="ChEBI" id="CHEBI:15378"/>
        <dbReference type="ChEBI" id="CHEBI:15379"/>
        <dbReference type="ChEBI" id="CHEBI:37569"/>
        <dbReference type="ChEBI" id="CHEBI:57618"/>
        <dbReference type="ChEBI" id="CHEBI:58210"/>
        <dbReference type="ChEBI" id="CHEBI:58490"/>
        <dbReference type="EC" id="1.14.14.137"/>
    </reaction>
</comment>
<dbReference type="EMBL" id="JAUIZM010000349">
    <property type="protein sequence ID" value="KAK1347096.1"/>
    <property type="molecule type" value="Genomic_DNA"/>
</dbReference>
<dbReference type="EMBL" id="JAUIZM010000005">
    <property type="protein sequence ID" value="KAK1383287.1"/>
    <property type="molecule type" value="Genomic_DNA"/>
</dbReference>
<reference evidence="18" key="2">
    <citation type="submission" date="2023-05" db="EMBL/GenBank/DDBJ databases">
        <authorList>
            <person name="Schelkunov M.I."/>
        </authorList>
    </citation>
    <scope>NUCLEOTIDE SEQUENCE</scope>
    <source>
        <strain evidence="18">Hsosn_3</strain>
        <tissue evidence="18">Leaf</tissue>
    </source>
</reference>
<dbReference type="GO" id="GO:0005506">
    <property type="term" value="F:iron ion binding"/>
    <property type="evidence" value="ECO:0007669"/>
    <property type="project" value="InterPro"/>
</dbReference>
<keyword evidence="5 17" id="KW-0812">Transmembrane</keyword>
<dbReference type="PRINTS" id="PR00463">
    <property type="entry name" value="EP450I"/>
</dbReference>
<dbReference type="InterPro" id="IPR036396">
    <property type="entry name" value="Cyt_P450_sf"/>
</dbReference>
<comment type="similarity">
    <text evidence="3 16">Belongs to the cytochrome P450 family.</text>
</comment>
<reference evidence="18" key="1">
    <citation type="submission" date="2023-02" db="EMBL/GenBank/DDBJ databases">
        <title>Genome of toxic invasive species Heracleum sosnowskyi carries increased number of genes despite the absence of recent whole-genome duplications.</title>
        <authorList>
            <person name="Schelkunov M."/>
            <person name="Shtratnikova V."/>
            <person name="Makarenko M."/>
            <person name="Klepikova A."/>
            <person name="Omelchenko D."/>
            <person name="Novikova G."/>
            <person name="Obukhova E."/>
            <person name="Bogdanov V."/>
            <person name="Penin A."/>
            <person name="Logacheva M."/>
        </authorList>
    </citation>
    <scope>NUCLEOTIDE SEQUENCE</scope>
    <source>
        <strain evidence="18">Hsosn_3</strain>
        <tissue evidence="18">Leaf</tissue>
    </source>
</reference>
<dbReference type="PANTHER" id="PTHR24286">
    <property type="entry name" value="CYTOCHROME P450 26"/>
    <property type="match status" value="1"/>
</dbReference>
<sequence length="479" mass="54728">MEGAFMFQCFFFIALAIFSYLLFKHNSKASKTESKLPPGSLGWPYIGETLKLFSQNPSLFFDSRYRRHGEIFKTHILGYPCVMLASPEAARFVLVTHADLFKPSYPKSKETLIGPSAIFFHQGNYHSQIRKLVQNSLSLNVIRSFIPAIEFIALSTLDSWCNGTVINTFQQMKKFTFDTAVLSIFGELDSEFKDRLKYNYHIVDTGYNSFPINLPGTLFRKALLARRRLEGMIHDKITQARERKWEQNNLLTCLLNYKDEDGQFLEDNQIADNIIGVLFAAQDTTASVLTWIIKYISDDQDILTAVEREHKALYVSSEGGTQTSLTWAHTRNMPFTQRVISECLRMASIVAFTYREAVIDVEYNGFLIPKGWKALPLFRSIHHNPEFFPQPEKFDPSRFEGVQKPNTYMPFGNGTHACPGNEVAKLEMLILIHHLVRNFRWELATPKSGDCGVQYAPFLIPAEGLPAKFWKKSDAKGHA</sequence>
<dbReference type="GO" id="GO:0009414">
    <property type="term" value="P:response to water deprivation"/>
    <property type="evidence" value="ECO:0007669"/>
    <property type="project" value="UniProtKB-ARBA"/>
</dbReference>
<dbReference type="GO" id="GO:0009805">
    <property type="term" value="P:coumarin biosynthetic process"/>
    <property type="evidence" value="ECO:0007669"/>
    <property type="project" value="UniProtKB-ARBA"/>
</dbReference>
<feature type="transmembrane region" description="Helical" evidence="17">
    <location>
        <begin position="5"/>
        <end position="23"/>
    </location>
</feature>
<name>A0AAD8GLI2_9APIA</name>
<dbReference type="PROSITE" id="PS00086">
    <property type="entry name" value="CYTOCHROME_P450"/>
    <property type="match status" value="1"/>
</dbReference>
<keyword evidence="7 17" id="KW-1133">Transmembrane helix</keyword>
<evidence type="ECO:0000256" key="9">
    <source>
        <dbReference type="ARBA" id="ARBA00023004"/>
    </source>
</evidence>
<evidence type="ECO:0000256" key="5">
    <source>
        <dbReference type="ARBA" id="ARBA00022692"/>
    </source>
</evidence>
<dbReference type="CDD" id="cd11043">
    <property type="entry name" value="CYP90-like"/>
    <property type="match status" value="1"/>
</dbReference>
<keyword evidence="4 15" id="KW-0349">Heme</keyword>
<keyword evidence="9 15" id="KW-0408">Iron</keyword>
<keyword evidence="8 16" id="KW-0560">Oxidoreductase</keyword>
<evidence type="ECO:0000256" key="17">
    <source>
        <dbReference type="SAM" id="Phobius"/>
    </source>
</evidence>
<evidence type="ECO:0000256" key="13">
    <source>
        <dbReference type="ARBA" id="ARBA00060633"/>
    </source>
</evidence>
<dbReference type="EC" id="1.14.14.137" evidence="14"/>
<protein>
    <recommendedName>
        <fullName evidence="14">(+)-abscisic acid 8'-hydroxylase</fullName>
        <ecNumber evidence="14">1.14.14.137</ecNumber>
    </recommendedName>
</protein>
<evidence type="ECO:0000256" key="6">
    <source>
        <dbReference type="ARBA" id="ARBA00022723"/>
    </source>
</evidence>
<evidence type="ECO:0000256" key="14">
    <source>
        <dbReference type="ARBA" id="ARBA00066338"/>
    </source>
</evidence>
<evidence type="ECO:0000313" key="18">
    <source>
        <dbReference type="EMBL" id="KAK1347096.1"/>
    </source>
</evidence>
<feature type="binding site" description="axial binding residue" evidence="15">
    <location>
        <position position="418"/>
    </location>
    <ligand>
        <name>heme</name>
        <dbReference type="ChEBI" id="CHEBI:30413"/>
    </ligand>
    <ligandPart>
        <name>Fe</name>
        <dbReference type="ChEBI" id="CHEBI:18248"/>
    </ligandPart>
</feature>
<evidence type="ECO:0000256" key="11">
    <source>
        <dbReference type="ARBA" id="ARBA00023136"/>
    </source>
</evidence>
<organism evidence="18 20">
    <name type="scientific">Heracleum sosnowskyi</name>
    <dbReference type="NCBI Taxonomy" id="360622"/>
    <lineage>
        <taxon>Eukaryota</taxon>
        <taxon>Viridiplantae</taxon>
        <taxon>Streptophyta</taxon>
        <taxon>Embryophyta</taxon>
        <taxon>Tracheophyta</taxon>
        <taxon>Spermatophyta</taxon>
        <taxon>Magnoliopsida</taxon>
        <taxon>eudicotyledons</taxon>
        <taxon>Gunneridae</taxon>
        <taxon>Pentapetalae</taxon>
        <taxon>asterids</taxon>
        <taxon>campanulids</taxon>
        <taxon>Apiales</taxon>
        <taxon>Apiaceae</taxon>
        <taxon>Apioideae</taxon>
        <taxon>apioid superclade</taxon>
        <taxon>Tordylieae</taxon>
        <taxon>Tordyliinae</taxon>
        <taxon>Heracleum</taxon>
    </lineage>
</organism>
<dbReference type="GO" id="GO:0046345">
    <property type="term" value="P:abscisic acid catabolic process"/>
    <property type="evidence" value="ECO:0007669"/>
    <property type="project" value="UniProtKB-ARBA"/>
</dbReference>
<dbReference type="PANTHER" id="PTHR24286:SF375">
    <property type="entry name" value="ABSCISIC ACID 8'-HYDROXYLASE 4-LIKE"/>
    <property type="match status" value="1"/>
</dbReference>
<evidence type="ECO:0000256" key="2">
    <source>
        <dbReference type="ARBA" id="ARBA00004167"/>
    </source>
</evidence>
<dbReference type="GO" id="GO:0016020">
    <property type="term" value="C:membrane"/>
    <property type="evidence" value="ECO:0007669"/>
    <property type="project" value="UniProtKB-SubCell"/>
</dbReference>
<keyword evidence="10 16" id="KW-0503">Monooxygenase</keyword>
<dbReference type="GO" id="GO:0016125">
    <property type="term" value="P:sterol metabolic process"/>
    <property type="evidence" value="ECO:0007669"/>
    <property type="project" value="TreeGrafter"/>
</dbReference>
<comment type="subcellular location">
    <subcellularLocation>
        <location evidence="2">Membrane</location>
        <topology evidence="2">Single-pass membrane protein</topology>
    </subcellularLocation>
</comment>
<dbReference type="AlphaFoldDB" id="A0AAD8GLI2"/>
<evidence type="ECO:0000256" key="15">
    <source>
        <dbReference type="PIRSR" id="PIRSR602401-1"/>
    </source>
</evidence>
<evidence type="ECO:0000256" key="4">
    <source>
        <dbReference type="ARBA" id="ARBA00022617"/>
    </source>
</evidence>
<dbReference type="GO" id="GO:0010295">
    <property type="term" value="F:(+)-abscisic acid 8'-hydroxylase activity"/>
    <property type="evidence" value="ECO:0007669"/>
    <property type="project" value="UniProtKB-EC"/>
</dbReference>
<proteinExistence type="inferred from homology"/>
<dbReference type="SUPFAM" id="SSF48264">
    <property type="entry name" value="Cytochrome P450"/>
    <property type="match status" value="1"/>
</dbReference>
<dbReference type="InterPro" id="IPR001128">
    <property type="entry name" value="Cyt_P450"/>
</dbReference>
<evidence type="ECO:0000256" key="8">
    <source>
        <dbReference type="ARBA" id="ARBA00023002"/>
    </source>
</evidence>
<keyword evidence="6 15" id="KW-0479">Metal-binding</keyword>
<evidence type="ECO:0000256" key="12">
    <source>
        <dbReference type="ARBA" id="ARBA00050609"/>
    </source>
</evidence>
<dbReference type="GO" id="GO:0009737">
    <property type="term" value="P:response to abscisic acid"/>
    <property type="evidence" value="ECO:0007669"/>
    <property type="project" value="UniProtKB-ARBA"/>
</dbReference>
<accession>A0AAD8GLI2</accession>
<evidence type="ECO:0000256" key="1">
    <source>
        <dbReference type="ARBA" id="ARBA00001971"/>
    </source>
</evidence>
<keyword evidence="20" id="KW-1185">Reference proteome</keyword>
<gene>
    <name evidence="19" type="ORF">POM88_021022</name>
    <name evidence="18" type="ORF">POM88_055090</name>
</gene>
<dbReference type="PRINTS" id="PR00385">
    <property type="entry name" value="P450"/>
</dbReference>
<dbReference type="Pfam" id="PF00067">
    <property type="entry name" value="p450"/>
    <property type="match status" value="1"/>
</dbReference>
<comment type="cofactor">
    <cofactor evidence="1 15">
        <name>heme</name>
        <dbReference type="ChEBI" id="CHEBI:30413"/>
    </cofactor>
</comment>
<evidence type="ECO:0000313" key="20">
    <source>
        <dbReference type="Proteomes" id="UP001237642"/>
    </source>
</evidence>
<dbReference type="InterPro" id="IPR002401">
    <property type="entry name" value="Cyt_P450_E_grp-I"/>
</dbReference>
<dbReference type="InterPro" id="IPR017972">
    <property type="entry name" value="Cyt_P450_CS"/>
</dbReference>
<evidence type="ECO:0000313" key="19">
    <source>
        <dbReference type="EMBL" id="KAK1383287.1"/>
    </source>
</evidence>